<feature type="domain" description="Topo IIA-type catalytic" evidence="10">
    <location>
        <begin position="44"/>
        <end position="215"/>
    </location>
</feature>
<evidence type="ECO:0000256" key="1">
    <source>
        <dbReference type="ARBA" id="ARBA00000185"/>
    </source>
</evidence>
<dbReference type="GO" id="GO:0006265">
    <property type="term" value="P:DNA topological change"/>
    <property type="evidence" value="ECO:0007669"/>
    <property type="project" value="UniProtKB-UniRule"/>
</dbReference>
<comment type="cofactor">
    <cofactor evidence="2">
        <name>Mg(2+)</name>
        <dbReference type="ChEBI" id="CHEBI:18420"/>
    </cofactor>
</comment>
<dbReference type="Gene3D" id="3.40.50.670">
    <property type="match status" value="1"/>
</dbReference>
<dbReference type="PRINTS" id="PR01158">
    <property type="entry name" value="TOPISMRASEII"/>
</dbReference>
<dbReference type="SUPFAM" id="SSF56719">
    <property type="entry name" value="Type II DNA topoisomerase"/>
    <property type="match status" value="1"/>
</dbReference>
<dbReference type="GO" id="GO:0000712">
    <property type="term" value="P:resolution of meiotic recombination intermediates"/>
    <property type="evidence" value="ECO:0007669"/>
    <property type="project" value="TreeGrafter"/>
</dbReference>
<accession>A0A397T7I7</accession>
<evidence type="ECO:0000259" key="10">
    <source>
        <dbReference type="PROSITE" id="PS52040"/>
    </source>
</evidence>
<dbReference type="InterPro" id="IPR001154">
    <property type="entry name" value="TopoII_euk"/>
</dbReference>
<dbReference type="GO" id="GO:0000819">
    <property type="term" value="P:sister chromatid segregation"/>
    <property type="evidence" value="ECO:0007669"/>
    <property type="project" value="TreeGrafter"/>
</dbReference>
<dbReference type="EMBL" id="QKYT01000086">
    <property type="protein sequence ID" value="RIA94250.1"/>
    <property type="molecule type" value="Genomic_DNA"/>
</dbReference>
<keyword evidence="8 9" id="KW-0413">Isomerase</keyword>
<dbReference type="InterPro" id="IPR050634">
    <property type="entry name" value="DNA_Topoisomerase_II"/>
</dbReference>
<evidence type="ECO:0000313" key="11">
    <source>
        <dbReference type="EMBL" id="RIA94250.1"/>
    </source>
</evidence>
<dbReference type="PANTHER" id="PTHR10169:SF38">
    <property type="entry name" value="DNA TOPOISOMERASE 2"/>
    <property type="match status" value="1"/>
</dbReference>
<evidence type="ECO:0000256" key="4">
    <source>
        <dbReference type="ARBA" id="ARBA00022741"/>
    </source>
</evidence>
<keyword evidence="7 9" id="KW-0238">DNA-binding</keyword>
<dbReference type="OrthoDB" id="424831at2759"/>
<dbReference type="InterPro" id="IPR013758">
    <property type="entry name" value="Topo_IIA_A/C_ab"/>
</dbReference>
<evidence type="ECO:0000313" key="12">
    <source>
        <dbReference type="Proteomes" id="UP000265703"/>
    </source>
</evidence>
<evidence type="ECO:0000256" key="9">
    <source>
        <dbReference type="PROSITE-ProRule" id="PRU01384"/>
    </source>
</evidence>
<dbReference type="GO" id="GO:0003918">
    <property type="term" value="F:DNA topoisomerase type II (double strand cut, ATP-hydrolyzing) activity"/>
    <property type="evidence" value="ECO:0007669"/>
    <property type="project" value="UniProtKB-EC"/>
</dbReference>
<sequence length="215" mass="24949">MMHIHDFTSYFYITRDLAASRRRARVNFNKKKAEDRKEWLKNYEPGTFMNHDVNEITITDFMIKELIELKIYKNFKNKIKVSLLAGAVLEQAAYHHGDAGLQQTIIAMAHDFVDSNNINVLHGEGQFGTRAQGGKDAASARYTCVTIPALTRNIFHRIAYLIVMMTVSWSLFIPNYNPRDIVNNLKRLINDEEPIPMHPWYRGFQGDIEQINMEI</sequence>
<dbReference type="Pfam" id="PF16898">
    <property type="entry name" value="TOPRIM_C"/>
    <property type="match status" value="1"/>
</dbReference>
<dbReference type="InterPro" id="IPR013760">
    <property type="entry name" value="Topo_IIA-like_dom_sf"/>
</dbReference>
<feature type="active site" description="O-(5'-phospho-DNA)-tyrosine intermediate" evidence="9">
    <location>
        <position position="142"/>
    </location>
</feature>
<evidence type="ECO:0000256" key="7">
    <source>
        <dbReference type="ARBA" id="ARBA00023125"/>
    </source>
</evidence>
<evidence type="ECO:0000256" key="3">
    <source>
        <dbReference type="ARBA" id="ARBA00012895"/>
    </source>
</evidence>
<dbReference type="AlphaFoldDB" id="A0A397T7I7"/>
<evidence type="ECO:0000256" key="6">
    <source>
        <dbReference type="ARBA" id="ARBA00023029"/>
    </source>
</evidence>
<dbReference type="PROSITE" id="PS52040">
    <property type="entry name" value="TOPO_IIA"/>
    <property type="match status" value="1"/>
</dbReference>
<comment type="catalytic activity">
    <reaction evidence="1 9">
        <text>ATP-dependent breakage, passage and rejoining of double-stranded DNA.</text>
        <dbReference type="EC" id="5.6.2.2"/>
    </reaction>
</comment>
<dbReference type="EC" id="5.6.2.2" evidence="3"/>
<reference evidence="11 12" key="1">
    <citation type="submission" date="2018-06" db="EMBL/GenBank/DDBJ databases">
        <title>Comparative genomics reveals the genomic features of Rhizophagus irregularis, R. cerebriforme, R. diaphanum and Gigaspora rosea, and their symbiotic lifestyle signature.</title>
        <authorList>
            <person name="Morin E."/>
            <person name="San Clemente H."/>
            <person name="Chen E.C.H."/>
            <person name="De La Providencia I."/>
            <person name="Hainaut M."/>
            <person name="Kuo A."/>
            <person name="Kohler A."/>
            <person name="Murat C."/>
            <person name="Tang N."/>
            <person name="Roy S."/>
            <person name="Loubradou J."/>
            <person name="Henrissat B."/>
            <person name="Grigoriev I.V."/>
            <person name="Corradi N."/>
            <person name="Roux C."/>
            <person name="Martin F.M."/>
        </authorList>
    </citation>
    <scope>NUCLEOTIDE SEQUENCE [LARGE SCALE GENOMIC DNA]</scope>
    <source>
        <strain evidence="11 12">DAOM 227022</strain>
    </source>
</reference>
<keyword evidence="5" id="KW-0067">ATP-binding</keyword>
<evidence type="ECO:0000256" key="5">
    <source>
        <dbReference type="ARBA" id="ARBA00022840"/>
    </source>
</evidence>
<keyword evidence="12" id="KW-1185">Reference proteome</keyword>
<dbReference type="STRING" id="658196.A0A397T7I7"/>
<dbReference type="Proteomes" id="UP000265703">
    <property type="component" value="Unassembled WGS sequence"/>
</dbReference>
<proteinExistence type="predicted"/>
<dbReference type="InterPro" id="IPR013759">
    <property type="entry name" value="Topo_IIA_B_C"/>
</dbReference>
<protein>
    <recommendedName>
        <fullName evidence="3">DNA topoisomerase (ATP-hydrolyzing)</fullName>
        <ecNumber evidence="3">5.6.2.2</ecNumber>
    </recommendedName>
</protein>
<dbReference type="PANTHER" id="PTHR10169">
    <property type="entry name" value="DNA TOPOISOMERASE/GYRASE"/>
    <property type="match status" value="1"/>
</dbReference>
<dbReference type="InterPro" id="IPR031660">
    <property type="entry name" value="TOPRIM_C"/>
</dbReference>
<gene>
    <name evidence="11" type="ORF">C1645_873580</name>
</gene>
<organism evidence="11 12">
    <name type="scientific">Glomus cerebriforme</name>
    <dbReference type="NCBI Taxonomy" id="658196"/>
    <lineage>
        <taxon>Eukaryota</taxon>
        <taxon>Fungi</taxon>
        <taxon>Fungi incertae sedis</taxon>
        <taxon>Mucoromycota</taxon>
        <taxon>Glomeromycotina</taxon>
        <taxon>Glomeromycetes</taxon>
        <taxon>Glomerales</taxon>
        <taxon>Glomeraceae</taxon>
        <taxon>Glomus</taxon>
    </lineage>
</organism>
<keyword evidence="4" id="KW-0547">Nucleotide-binding</keyword>
<comment type="caution">
    <text evidence="11">The sequence shown here is derived from an EMBL/GenBank/DDBJ whole genome shotgun (WGS) entry which is preliminary data.</text>
</comment>
<dbReference type="GO" id="GO:0005524">
    <property type="term" value="F:ATP binding"/>
    <property type="evidence" value="ECO:0007669"/>
    <property type="project" value="UniProtKB-KW"/>
</dbReference>
<dbReference type="Pfam" id="PF00521">
    <property type="entry name" value="DNA_topoisoIV"/>
    <property type="match status" value="2"/>
</dbReference>
<evidence type="ECO:0000256" key="8">
    <source>
        <dbReference type="ARBA" id="ARBA00023235"/>
    </source>
</evidence>
<dbReference type="InterPro" id="IPR002205">
    <property type="entry name" value="Topo_IIA_dom_A"/>
</dbReference>
<evidence type="ECO:0000256" key="2">
    <source>
        <dbReference type="ARBA" id="ARBA00001946"/>
    </source>
</evidence>
<name>A0A397T7I7_9GLOM</name>
<dbReference type="GO" id="GO:0003677">
    <property type="term" value="F:DNA binding"/>
    <property type="evidence" value="ECO:0007669"/>
    <property type="project" value="UniProtKB-UniRule"/>
</dbReference>
<dbReference type="GO" id="GO:0005634">
    <property type="term" value="C:nucleus"/>
    <property type="evidence" value="ECO:0007669"/>
    <property type="project" value="TreeGrafter"/>
</dbReference>
<keyword evidence="6 9" id="KW-0799">Topoisomerase</keyword>
<dbReference type="Gene3D" id="3.90.199.10">
    <property type="entry name" value="Topoisomerase II, domain 5"/>
    <property type="match status" value="2"/>
</dbReference>